<dbReference type="PANTHER" id="PTHR45138">
    <property type="entry name" value="REGULATORY COMPONENTS OF SENSORY TRANSDUCTION SYSTEM"/>
    <property type="match status" value="1"/>
</dbReference>
<feature type="transmembrane region" description="Helical" evidence="1">
    <location>
        <begin position="16"/>
        <end position="38"/>
    </location>
</feature>
<dbReference type="SUPFAM" id="SSF55073">
    <property type="entry name" value="Nucleotide cyclase"/>
    <property type="match status" value="1"/>
</dbReference>
<evidence type="ECO:0000259" key="2">
    <source>
        <dbReference type="PROSITE" id="PS50887"/>
    </source>
</evidence>
<dbReference type="PROSITE" id="PS50887">
    <property type="entry name" value="GGDEF"/>
    <property type="match status" value="1"/>
</dbReference>
<evidence type="ECO:0000256" key="1">
    <source>
        <dbReference type="SAM" id="Phobius"/>
    </source>
</evidence>
<dbReference type="PANTHER" id="PTHR45138:SF9">
    <property type="entry name" value="DIGUANYLATE CYCLASE DGCM-RELATED"/>
    <property type="match status" value="1"/>
</dbReference>
<dbReference type="InterPro" id="IPR050469">
    <property type="entry name" value="Diguanylate_Cyclase"/>
</dbReference>
<dbReference type="Gene3D" id="1.10.1760.20">
    <property type="match status" value="1"/>
</dbReference>
<dbReference type="GO" id="GO:0052621">
    <property type="term" value="F:diguanylate cyclase activity"/>
    <property type="evidence" value="ECO:0007669"/>
    <property type="project" value="TreeGrafter"/>
</dbReference>
<feature type="transmembrane region" description="Helical" evidence="1">
    <location>
        <begin position="267"/>
        <end position="286"/>
    </location>
</feature>
<keyword evidence="1" id="KW-1133">Transmembrane helix</keyword>
<feature type="transmembrane region" description="Helical" evidence="1">
    <location>
        <begin position="173"/>
        <end position="190"/>
    </location>
</feature>
<sequence length="460" mass="52472">MKMTKKLWGDSCFDRYSFWLLIAIELLMSFTFLGYIHITPISITIAYLPILAAGCLFGPIQSVILGLVFGLASMYKASASYVAQGDAVFSPFLSGSPVSSIMLSIGVRALFGLVIGGMFLFAKKRKHYRIWIGVISAIAPKVHSLLVYTTMGMLFPELGYRYSSAFHWKWNDTVFLVICVVTVELLWAVYHSDTVQNIKYSMDQSIHNPYVSGKMNLFFAAFEFFLLCMAFCAADYFSHRESYMLKQHGVEVSKKISFDLMHLQVQFLIAFVSLNIISVILIISIYKYMAYKEYKGEMDELTGIMGRRMFLYHCEKAQKANSRDLQRKGWFLFVDVDYFKEINDTFGHGVGDKVLREIAMNLHNIFGDEGKVGRIGGDEFAVIVEKTMEQQELKRLLEQFLNAISGTLPDKKVSCSIGAYQFMFPQNVKDLLTETDNMLYKAKKNGRACYMMKACEIDKR</sequence>
<dbReference type="Gene3D" id="3.30.70.270">
    <property type="match status" value="1"/>
</dbReference>
<protein>
    <submittedName>
        <fullName evidence="3">Diguanylate cyclase</fullName>
    </submittedName>
</protein>
<feature type="domain" description="GGDEF" evidence="2">
    <location>
        <begin position="327"/>
        <end position="455"/>
    </location>
</feature>
<dbReference type="InterPro" id="IPR029787">
    <property type="entry name" value="Nucleotide_cyclase"/>
</dbReference>
<dbReference type="NCBIfam" id="TIGR00254">
    <property type="entry name" value="GGDEF"/>
    <property type="match status" value="1"/>
</dbReference>
<comment type="caution">
    <text evidence="3">The sequence shown here is derived from an EMBL/GenBank/DDBJ whole genome shotgun (WGS) entry which is preliminary data.</text>
</comment>
<feature type="transmembrane region" description="Helical" evidence="1">
    <location>
        <begin position="45"/>
        <end position="72"/>
    </location>
</feature>
<dbReference type="EMBL" id="WUQX01000001">
    <property type="protein sequence ID" value="MXP74983.1"/>
    <property type="molecule type" value="Genomic_DNA"/>
</dbReference>
<name>A0A7X3SI19_9FIRM</name>
<dbReference type="CDD" id="cd01949">
    <property type="entry name" value="GGDEF"/>
    <property type="match status" value="1"/>
</dbReference>
<feature type="transmembrane region" description="Helical" evidence="1">
    <location>
        <begin position="101"/>
        <end position="121"/>
    </location>
</feature>
<keyword evidence="1" id="KW-0812">Transmembrane</keyword>
<dbReference type="SMART" id="SM00267">
    <property type="entry name" value="GGDEF"/>
    <property type="match status" value="1"/>
</dbReference>
<proteinExistence type="predicted"/>
<accession>A0A7X3SI19</accession>
<dbReference type="InterPro" id="IPR043128">
    <property type="entry name" value="Rev_trsase/Diguanyl_cyclase"/>
</dbReference>
<organism evidence="3 4">
    <name type="scientific">Sporofaciens musculi</name>
    <dbReference type="NCBI Taxonomy" id="2681861"/>
    <lineage>
        <taxon>Bacteria</taxon>
        <taxon>Bacillati</taxon>
        <taxon>Bacillota</taxon>
        <taxon>Clostridia</taxon>
        <taxon>Lachnospirales</taxon>
        <taxon>Lachnospiraceae</taxon>
        <taxon>Sporofaciens</taxon>
    </lineage>
</organism>
<keyword evidence="1" id="KW-0472">Membrane</keyword>
<dbReference type="Pfam" id="PF00990">
    <property type="entry name" value="GGDEF"/>
    <property type="match status" value="1"/>
</dbReference>
<evidence type="ECO:0000313" key="4">
    <source>
        <dbReference type="Proteomes" id="UP000460412"/>
    </source>
</evidence>
<dbReference type="Proteomes" id="UP000460412">
    <property type="component" value="Unassembled WGS sequence"/>
</dbReference>
<dbReference type="AlphaFoldDB" id="A0A7X3SI19"/>
<reference evidence="3 4" key="1">
    <citation type="submission" date="2019-12" db="EMBL/GenBank/DDBJ databases">
        <title>Sporaefaciens musculi gen. nov., sp. nov., a novel bacterium isolated from the caecum of an obese mouse.</title>
        <authorList>
            <person name="Rasmussen T.S."/>
            <person name="Streidl T."/>
            <person name="Hitch T.C.A."/>
            <person name="Wortmann E."/>
            <person name="Deptula P."/>
            <person name="Hansen M."/>
            <person name="Nielsen D.S."/>
            <person name="Clavel T."/>
            <person name="Vogensen F.K."/>
        </authorList>
    </citation>
    <scope>NUCLEOTIDE SEQUENCE [LARGE SCALE GENOMIC DNA]</scope>
    <source>
        <strain evidence="3 4">WCA-9-b2</strain>
    </source>
</reference>
<gene>
    <name evidence="3" type="ORF">GN277_06185</name>
</gene>
<dbReference type="InterPro" id="IPR000160">
    <property type="entry name" value="GGDEF_dom"/>
</dbReference>
<evidence type="ECO:0000313" key="3">
    <source>
        <dbReference type="EMBL" id="MXP74983.1"/>
    </source>
</evidence>
<feature type="transmembrane region" description="Helical" evidence="1">
    <location>
        <begin position="128"/>
        <end position="153"/>
    </location>
</feature>
<keyword evidence="4" id="KW-1185">Reference proteome</keyword>
<feature type="transmembrane region" description="Helical" evidence="1">
    <location>
        <begin position="217"/>
        <end position="237"/>
    </location>
</feature>
<dbReference type="RefSeq" id="WP_159750300.1">
    <property type="nucleotide sequence ID" value="NZ_CASSPE010000255.1"/>
</dbReference>